<evidence type="ECO:0000256" key="4">
    <source>
        <dbReference type="PROSITE-ProRule" id="PRU00284"/>
    </source>
</evidence>
<dbReference type="InterPro" id="IPR024478">
    <property type="entry name" value="HlyB_4HB_MCP"/>
</dbReference>
<organism evidence="7 8">
    <name type="scientific">Aquabacterium soli</name>
    <dbReference type="NCBI Taxonomy" id="2493092"/>
    <lineage>
        <taxon>Bacteria</taxon>
        <taxon>Pseudomonadati</taxon>
        <taxon>Pseudomonadota</taxon>
        <taxon>Betaproteobacteria</taxon>
        <taxon>Burkholderiales</taxon>
        <taxon>Aquabacterium</taxon>
    </lineage>
</organism>
<dbReference type="InterPro" id="IPR051310">
    <property type="entry name" value="MCP_chemotaxis"/>
</dbReference>
<evidence type="ECO:0000256" key="2">
    <source>
        <dbReference type="ARBA" id="ARBA00022481"/>
    </source>
</evidence>
<proteinExistence type="inferred from homology"/>
<dbReference type="PROSITE" id="PS50111">
    <property type="entry name" value="CHEMOTAXIS_TRANSDUC_2"/>
    <property type="match status" value="1"/>
</dbReference>
<feature type="region of interest" description="Disordered" evidence="5">
    <location>
        <begin position="522"/>
        <end position="554"/>
    </location>
</feature>
<dbReference type="PANTHER" id="PTHR43531">
    <property type="entry name" value="PROTEIN ICFG"/>
    <property type="match status" value="1"/>
</dbReference>
<dbReference type="PANTHER" id="PTHR43531:SF14">
    <property type="entry name" value="METHYL-ACCEPTING CHEMOTAXIS PROTEIN I-RELATED"/>
    <property type="match status" value="1"/>
</dbReference>
<dbReference type="SUPFAM" id="SSF58104">
    <property type="entry name" value="Methyl-accepting chemotaxis protein (MCP) signaling domain"/>
    <property type="match status" value="1"/>
</dbReference>
<accession>A0A426VE27</accession>
<evidence type="ECO:0000256" key="1">
    <source>
        <dbReference type="ARBA" id="ARBA00004370"/>
    </source>
</evidence>
<evidence type="ECO:0000256" key="3">
    <source>
        <dbReference type="ARBA" id="ARBA00029447"/>
    </source>
</evidence>
<name>A0A426VE27_9BURK</name>
<evidence type="ECO:0000313" key="8">
    <source>
        <dbReference type="Proteomes" id="UP000269265"/>
    </source>
</evidence>
<dbReference type="AlphaFoldDB" id="A0A426VE27"/>
<dbReference type="SMART" id="SM00283">
    <property type="entry name" value="MA"/>
    <property type="match status" value="1"/>
</dbReference>
<dbReference type="Gene3D" id="1.10.287.950">
    <property type="entry name" value="Methyl-accepting chemotaxis protein"/>
    <property type="match status" value="1"/>
</dbReference>
<sequence length="554" mass="57762">MSSRPLTVRTRLLGAFGALALLVLVVSGLSLRSLSRSHNDFSNYVEQTSARVGLANEVRAAANARAVSARNLVLVKDASDRGNEQRSVVQAHEQMQAVLKQLGEMVEQTEGVSDKERAQFKELARIESQYGPVALNIVDLAVHDRQEEAITKMNADCRPLLAALIKATNDYIALSTEQAKSDEAGAEADYEADRALLVTLCVLAVAASTGLAMMITRGLTRALGAEPAELGAAARRVAEGDLSLIEGAEQAPRRSVMASLGHMQGSLAGLVTQVRQASDSIATGSSQISNGASDLSQRTEEQASNLQETASSMEELHTTVKHNADTAQQATQLSASASQAASNGGQVMGQVVSTMQSISASSRKIGDIIGVIDGIAFQTNILALNAAVEAARAGEQGRGFAVVAGEVRSLAQRSGEAAKEIRTLIADSVSQVDAGSSLVNQAGSAMEDIVMQVKRVADLIGEISSASSEQTSGIGQVNLAVAQLDQMTQQNASLVEESAAAADSLHQQARRLTEAVSVFKLSNDGEHGSGNGMPATSGMGRQGGGRSLVPQLAH</sequence>
<dbReference type="Pfam" id="PF12729">
    <property type="entry name" value="4HB_MCP_1"/>
    <property type="match status" value="1"/>
</dbReference>
<dbReference type="GO" id="GO:0005886">
    <property type="term" value="C:plasma membrane"/>
    <property type="evidence" value="ECO:0007669"/>
    <property type="project" value="TreeGrafter"/>
</dbReference>
<feature type="domain" description="Methyl-accepting transducer" evidence="6">
    <location>
        <begin position="277"/>
        <end position="506"/>
    </location>
</feature>
<dbReference type="GO" id="GO:0007165">
    <property type="term" value="P:signal transduction"/>
    <property type="evidence" value="ECO:0007669"/>
    <property type="project" value="UniProtKB-KW"/>
</dbReference>
<dbReference type="Proteomes" id="UP000269265">
    <property type="component" value="Unassembled WGS sequence"/>
</dbReference>
<comment type="caution">
    <text evidence="7">The sequence shown here is derived from an EMBL/GenBank/DDBJ whole genome shotgun (WGS) entry which is preliminary data.</text>
</comment>
<dbReference type="RefSeq" id="WP_125242340.1">
    <property type="nucleotide sequence ID" value="NZ_RSED01000004.1"/>
</dbReference>
<keyword evidence="4" id="KW-0807">Transducer</keyword>
<keyword evidence="8" id="KW-1185">Reference proteome</keyword>
<evidence type="ECO:0000313" key="7">
    <source>
        <dbReference type="EMBL" id="RRS05121.1"/>
    </source>
</evidence>
<dbReference type="GO" id="GO:0004888">
    <property type="term" value="F:transmembrane signaling receptor activity"/>
    <property type="evidence" value="ECO:0007669"/>
    <property type="project" value="InterPro"/>
</dbReference>
<comment type="subcellular location">
    <subcellularLocation>
        <location evidence="1">Membrane</location>
    </subcellularLocation>
</comment>
<dbReference type="PRINTS" id="PR00260">
    <property type="entry name" value="CHEMTRNSDUCR"/>
</dbReference>
<feature type="region of interest" description="Disordered" evidence="5">
    <location>
        <begin position="282"/>
        <end position="314"/>
    </location>
</feature>
<evidence type="ECO:0000256" key="5">
    <source>
        <dbReference type="SAM" id="MobiDB-lite"/>
    </source>
</evidence>
<dbReference type="InterPro" id="IPR047347">
    <property type="entry name" value="YvaQ-like_sensor"/>
</dbReference>
<dbReference type="InterPro" id="IPR004090">
    <property type="entry name" value="Chemotax_Me-accpt_rcpt"/>
</dbReference>
<dbReference type="Pfam" id="PF00015">
    <property type="entry name" value="MCPsignal"/>
    <property type="match status" value="1"/>
</dbReference>
<comment type="similarity">
    <text evidence="3">Belongs to the methyl-accepting chemotaxis (MCP) protein family.</text>
</comment>
<dbReference type="FunFam" id="1.10.287.950:FF:000001">
    <property type="entry name" value="Methyl-accepting chemotaxis sensory transducer"/>
    <property type="match status" value="1"/>
</dbReference>
<dbReference type="CDD" id="cd11386">
    <property type="entry name" value="MCP_signal"/>
    <property type="match status" value="1"/>
</dbReference>
<dbReference type="OrthoDB" id="5441488at2"/>
<gene>
    <name evidence="7" type="ORF">EIP75_05975</name>
</gene>
<dbReference type="CDD" id="cd19411">
    <property type="entry name" value="MCP2201-like_sensor"/>
    <property type="match status" value="1"/>
</dbReference>
<dbReference type="InterPro" id="IPR004089">
    <property type="entry name" value="MCPsignal_dom"/>
</dbReference>
<dbReference type="GO" id="GO:0006935">
    <property type="term" value="P:chemotaxis"/>
    <property type="evidence" value="ECO:0007669"/>
    <property type="project" value="InterPro"/>
</dbReference>
<dbReference type="EMBL" id="RSED01000004">
    <property type="protein sequence ID" value="RRS05121.1"/>
    <property type="molecule type" value="Genomic_DNA"/>
</dbReference>
<reference evidence="7 8" key="1">
    <citation type="submission" date="2018-12" db="EMBL/GenBank/DDBJ databases">
        <title>The whole draft genome of Aquabacterium sp. SJQ9.</title>
        <authorList>
            <person name="Sun L."/>
            <person name="Gao X."/>
            <person name="Chen W."/>
            <person name="Huang K."/>
        </authorList>
    </citation>
    <scope>NUCLEOTIDE SEQUENCE [LARGE SCALE GENOMIC DNA]</scope>
    <source>
        <strain evidence="7 8">SJQ9</strain>
    </source>
</reference>
<feature type="compositionally biased region" description="Polar residues" evidence="5">
    <location>
        <begin position="282"/>
        <end position="312"/>
    </location>
</feature>
<protein>
    <submittedName>
        <fullName evidence="7">Methyl-accepting chemotaxis protein</fullName>
    </submittedName>
</protein>
<evidence type="ECO:0000259" key="6">
    <source>
        <dbReference type="PROSITE" id="PS50111"/>
    </source>
</evidence>
<keyword evidence="2" id="KW-0488">Methylation</keyword>